<dbReference type="EMBL" id="CP053452">
    <property type="protein sequence ID" value="QJW93935.1"/>
    <property type="molecule type" value="Genomic_DNA"/>
</dbReference>
<proteinExistence type="predicted"/>
<sequence>MADRKLPRHVYHMAEATNWASIQATGLLPASRLIEIAGVTGEERRRLEREQRPEHTALPNGVRIRDQKPMPADALRVCLVGVTPAEWYALVNARVFFWLDPERLNRQRAACGPRPQVVLTLDAVALAEAYRESAAVTPINTGNARRKPAMRGAATFIPYPTWLGSAWASEAAALGIPERSRGHAPVELTIAAPIPDALGYVVTTQELGAGQPFDPAANKRAKQT</sequence>
<evidence type="ECO:0008006" key="3">
    <source>
        <dbReference type="Google" id="ProtNLM"/>
    </source>
</evidence>
<evidence type="ECO:0000313" key="2">
    <source>
        <dbReference type="Proteomes" id="UP000503447"/>
    </source>
</evidence>
<protein>
    <recommendedName>
        <fullName evidence="3">DarT domain-containing protein</fullName>
    </recommendedName>
</protein>
<accession>A0A6M5YIV2</accession>
<dbReference type="RefSeq" id="WP_171470032.1">
    <property type="nucleotide sequence ID" value="NZ_CP053452.2"/>
</dbReference>
<keyword evidence="2" id="KW-1185">Reference proteome</keyword>
<dbReference type="InterPro" id="IPR054271">
    <property type="entry name" value="DUF7002"/>
</dbReference>
<dbReference type="AlphaFoldDB" id="A0A6M5YIV2"/>
<name>A0A6M5YIV2_9BACT</name>
<gene>
    <name evidence="1" type="ORF">FTUN_1450</name>
</gene>
<dbReference type="KEGG" id="ftj:FTUN_1450"/>
<reference evidence="2" key="1">
    <citation type="submission" date="2020-05" db="EMBL/GenBank/DDBJ databases">
        <title>Frigoriglobus tundricola gen. nov., sp. nov., a psychrotolerant cellulolytic planctomycete of the family Gemmataceae with two divergent copies of 16S rRNA gene.</title>
        <authorList>
            <person name="Kulichevskaya I.S."/>
            <person name="Ivanova A.A."/>
            <person name="Naumoff D.G."/>
            <person name="Beletsky A.V."/>
            <person name="Rijpstra W.I.C."/>
            <person name="Sinninghe Damste J.S."/>
            <person name="Mardanov A.V."/>
            <person name="Ravin N.V."/>
            <person name="Dedysh S.N."/>
        </authorList>
    </citation>
    <scope>NUCLEOTIDE SEQUENCE [LARGE SCALE GENOMIC DNA]</scope>
    <source>
        <strain evidence="2">PL17</strain>
    </source>
</reference>
<dbReference type="Pfam" id="PF22531">
    <property type="entry name" value="DUF7002"/>
    <property type="match status" value="1"/>
</dbReference>
<organism evidence="1 2">
    <name type="scientific">Frigoriglobus tundricola</name>
    <dbReference type="NCBI Taxonomy" id="2774151"/>
    <lineage>
        <taxon>Bacteria</taxon>
        <taxon>Pseudomonadati</taxon>
        <taxon>Planctomycetota</taxon>
        <taxon>Planctomycetia</taxon>
        <taxon>Gemmatales</taxon>
        <taxon>Gemmataceae</taxon>
        <taxon>Frigoriglobus</taxon>
    </lineage>
</organism>
<dbReference type="Proteomes" id="UP000503447">
    <property type="component" value="Chromosome"/>
</dbReference>
<evidence type="ECO:0000313" key="1">
    <source>
        <dbReference type="EMBL" id="QJW93935.1"/>
    </source>
</evidence>